<reference evidence="1 2" key="1">
    <citation type="submission" date="2020-03" db="EMBL/GenBank/DDBJ databases">
        <title>Draft Genome Sequence of Cudoniella acicularis.</title>
        <authorList>
            <person name="Buettner E."/>
            <person name="Kellner H."/>
        </authorList>
    </citation>
    <scope>NUCLEOTIDE SEQUENCE [LARGE SCALE GENOMIC DNA]</scope>
    <source>
        <strain evidence="1 2">DSM 108380</strain>
    </source>
</reference>
<gene>
    <name evidence="1" type="ORF">G7Y89_g5754</name>
</gene>
<evidence type="ECO:0008006" key="3">
    <source>
        <dbReference type="Google" id="ProtNLM"/>
    </source>
</evidence>
<dbReference type="InterPro" id="IPR010828">
    <property type="entry name" value="Atf2/Sli1-like"/>
</dbReference>
<name>A0A8H4RP24_9HELO</name>
<dbReference type="Pfam" id="PF07247">
    <property type="entry name" value="AATase"/>
    <property type="match status" value="1"/>
</dbReference>
<dbReference type="Gene3D" id="3.30.559.10">
    <property type="entry name" value="Chloramphenicol acetyltransferase-like domain"/>
    <property type="match status" value="1"/>
</dbReference>
<sequence>MTRAVGNFTVRERFSTVRHNQGTYRCVCITARYITPSAPEDLVSTLEATLGKVILQHAALCCGIINEDKEDPHFVRLESIDVSKCIEYQNLKVTSTEEHEQGLVEILERRHSTLWPNLHLLPGWKLIIVQSPALSSTGTTFDAVFAVHHAFCDGLSAMVFHRSLLSALNSRASSTPSLKNHILTIPSTVVLSPPVEKCVDFKVSWFYIIQQLWNEFMPRLPFLPALPVAWTSTIPSLTSLKNYKSRVKIFHIPAPFVPNILSECRKHNTTLTGLIHALTTLSLAQDIPTAETFTSTTPFSLRYLTGLSPTSEMGVQVSAFETTYPPALISSLRSQHVSPSQLAETLWHFARTFKSDLSAEIASLPNNNQLGMIPYISSMHDFIRKKFGKKRGATYEVSNVGVFKNENEEGMWKIERADFTQSGSAVGPGVGLSVVSVAGGQLSVSLDWLEGDMDEAVLESLKSDLENGLRGIGEGREVGRW</sequence>
<comment type="caution">
    <text evidence="1">The sequence shown here is derived from an EMBL/GenBank/DDBJ whole genome shotgun (WGS) entry which is preliminary data.</text>
</comment>
<accession>A0A8H4RP24</accession>
<dbReference type="AlphaFoldDB" id="A0A8H4RP24"/>
<dbReference type="GO" id="GO:0008080">
    <property type="term" value="F:N-acetyltransferase activity"/>
    <property type="evidence" value="ECO:0007669"/>
    <property type="project" value="TreeGrafter"/>
</dbReference>
<evidence type="ECO:0000313" key="1">
    <source>
        <dbReference type="EMBL" id="KAF4632365.1"/>
    </source>
</evidence>
<keyword evidence="2" id="KW-1185">Reference proteome</keyword>
<dbReference type="PANTHER" id="PTHR28037">
    <property type="entry name" value="ALCOHOL O-ACETYLTRANSFERASE 1-RELATED"/>
    <property type="match status" value="1"/>
</dbReference>
<protein>
    <recommendedName>
        <fullName evidence="3">Alcohol acetyltransferase</fullName>
    </recommendedName>
</protein>
<dbReference type="InterPro" id="IPR023213">
    <property type="entry name" value="CAT-like_dom_sf"/>
</dbReference>
<dbReference type="PANTHER" id="PTHR28037:SF1">
    <property type="entry name" value="ALCOHOL O-ACETYLTRANSFERASE 1-RELATED"/>
    <property type="match status" value="1"/>
</dbReference>
<dbReference type="SUPFAM" id="SSF52777">
    <property type="entry name" value="CoA-dependent acyltransferases"/>
    <property type="match status" value="1"/>
</dbReference>
<dbReference type="Proteomes" id="UP000566819">
    <property type="component" value="Unassembled WGS sequence"/>
</dbReference>
<dbReference type="EMBL" id="JAAMPI010000353">
    <property type="protein sequence ID" value="KAF4632365.1"/>
    <property type="molecule type" value="Genomic_DNA"/>
</dbReference>
<proteinExistence type="predicted"/>
<dbReference type="OrthoDB" id="2150604at2759"/>
<evidence type="ECO:0000313" key="2">
    <source>
        <dbReference type="Proteomes" id="UP000566819"/>
    </source>
</evidence>
<organism evidence="1 2">
    <name type="scientific">Cudoniella acicularis</name>
    <dbReference type="NCBI Taxonomy" id="354080"/>
    <lineage>
        <taxon>Eukaryota</taxon>
        <taxon>Fungi</taxon>
        <taxon>Dikarya</taxon>
        <taxon>Ascomycota</taxon>
        <taxon>Pezizomycotina</taxon>
        <taxon>Leotiomycetes</taxon>
        <taxon>Helotiales</taxon>
        <taxon>Tricladiaceae</taxon>
        <taxon>Cudoniella</taxon>
    </lineage>
</organism>
<dbReference type="InterPro" id="IPR052058">
    <property type="entry name" value="Alcohol_O-acetyltransferase"/>
</dbReference>